<evidence type="ECO:0000256" key="14">
    <source>
        <dbReference type="PROSITE-ProRule" id="PRU00175"/>
    </source>
</evidence>
<evidence type="ECO:0000259" key="16">
    <source>
        <dbReference type="PROSITE" id="PS50089"/>
    </source>
</evidence>
<dbReference type="UniPathway" id="UPA00143"/>
<dbReference type="AlphaFoldDB" id="A0A3P8WUX9"/>
<comment type="catalytic activity">
    <reaction evidence="1">
        <text>S-ubiquitinyl-[E2 ubiquitin-conjugating enzyme]-L-cysteine + [acceptor protein]-L-lysine = [E2 ubiquitin-conjugating enzyme]-L-cysteine + N(6)-ubiquitinyl-[acceptor protein]-L-lysine.</text>
        <dbReference type="EC" id="2.3.2.27"/>
    </reaction>
</comment>
<keyword evidence="5" id="KW-0678">Repressor</keyword>
<keyword evidence="13" id="KW-0539">Nucleus</keyword>
<dbReference type="GeneTree" id="ENSGT00940000161022"/>
<sequence length="366" mass="41150">MTAPVNIQTPSKNWELSLYELHRSPQEAIMDGTEVSVSPRALHSELMCPICLDMLKNTMTTKECLHRFCCDCIVTALRSGNKECPTCRKKLVSRRSLRRDANFDALISKIYPSREEYEAHQQRVLERLNHLHNQEALSSSIEAGLRQQARCKNDRPAQESDTNPFSGGEDNGETHSHLSHDSAPCHTAQSCSHTPSEAGPSRKRRSNSEDGSGPEDDGGSLPPPRRYREGQASEIELVFRPHPHLVHAHDYNQTRFVKTTANATVDHLSKYVALRVSLEHRSASEEAEHRGGREGSCLGQVSEKQFTIYIMTRGQFTTLNGSLTLELVNEKFWKVKKPLELYYAPTKDHAAPADHQRSPPPPQKEG</sequence>
<dbReference type="GO" id="GO:0007399">
    <property type="term" value="P:nervous system development"/>
    <property type="evidence" value="ECO:0007669"/>
    <property type="project" value="UniProtKB-ARBA"/>
</dbReference>
<dbReference type="Proteomes" id="UP000265120">
    <property type="component" value="Chromosome 18"/>
</dbReference>
<dbReference type="GO" id="GO:0031519">
    <property type="term" value="C:PcG protein complex"/>
    <property type="evidence" value="ECO:0007669"/>
    <property type="project" value="TreeGrafter"/>
</dbReference>
<dbReference type="Gene3D" id="3.10.20.90">
    <property type="entry name" value="Phosphatidylinositol 3-kinase Catalytic Subunit, Chain A, domain 1"/>
    <property type="match status" value="1"/>
</dbReference>
<name>A0A3P8WUX9_CYNSE</name>
<reference evidence="17" key="2">
    <citation type="submission" date="2025-08" db="UniProtKB">
        <authorList>
            <consortium name="Ensembl"/>
        </authorList>
    </citation>
    <scope>IDENTIFICATION</scope>
</reference>
<dbReference type="EC" id="2.3.2.27" evidence="4"/>
<evidence type="ECO:0000256" key="13">
    <source>
        <dbReference type="ARBA" id="ARBA00023242"/>
    </source>
</evidence>
<dbReference type="InterPro" id="IPR043540">
    <property type="entry name" value="RING1/RING2"/>
</dbReference>
<dbReference type="Gene3D" id="3.30.40.10">
    <property type="entry name" value="Zinc/RING finger domain, C3HC4 (zinc finger)"/>
    <property type="match status" value="1"/>
</dbReference>
<keyword evidence="6" id="KW-0808">Transferase</keyword>
<dbReference type="PANTHER" id="PTHR46076:SF2">
    <property type="entry name" value="E3 UBIQUITIN-PROTEIN LIGASE RING1"/>
    <property type="match status" value="1"/>
</dbReference>
<dbReference type="STRING" id="244447.ENSCSEP00000028485"/>
<dbReference type="InterPro" id="IPR032443">
    <property type="entry name" value="RAWUL"/>
</dbReference>
<comment type="subcellular location">
    <subcellularLocation>
        <location evidence="2">Nucleus</location>
    </subcellularLocation>
</comment>
<evidence type="ECO:0000256" key="4">
    <source>
        <dbReference type="ARBA" id="ARBA00012483"/>
    </source>
</evidence>
<dbReference type="SMART" id="SM00184">
    <property type="entry name" value="RING"/>
    <property type="match status" value="1"/>
</dbReference>
<keyword evidence="18" id="KW-1185">Reference proteome</keyword>
<dbReference type="SUPFAM" id="SSF57850">
    <property type="entry name" value="RING/U-box"/>
    <property type="match status" value="1"/>
</dbReference>
<dbReference type="GO" id="GO:0008270">
    <property type="term" value="F:zinc ion binding"/>
    <property type="evidence" value="ECO:0007669"/>
    <property type="project" value="UniProtKB-KW"/>
</dbReference>
<dbReference type="GO" id="GO:0045892">
    <property type="term" value="P:negative regulation of DNA-templated transcription"/>
    <property type="evidence" value="ECO:0007669"/>
    <property type="project" value="TreeGrafter"/>
</dbReference>
<keyword evidence="11" id="KW-0805">Transcription regulation</keyword>
<feature type="domain" description="RING-type" evidence="16">
    <location>
        <begin position="48"/>
        <end position="88"/>
    </location>
</feature>
<dbReference type="Pfam" id="PF16207">
    <property type="entry name" value="RAWUL"/>
    <property type="match status" value="1"/>
</dbReference>
<reference evidence="17 18" key="1">
    <citation type="journal article" date="2014" name="Nat. Genet.">
        <title>Whole-genome sequence of a flatfish provides insights into ZW sex chromosome evolution and adaptation to a benthic lifestyle.</title>
        <authorList>
            <person name="Chen S."/>
            <person name="Zhang G."/>
            <person name="Shao C."/>
            <person name="Huang Q."/>
            <person name="Liu G."/>
            <person name="Zhang P."/>
            <person name="Song W."/>
            <person name="An N."/>
            <person name="Chalopin D."/>
            <person name="Volff J.N."/>
            <person name="Hong Y."/>
            <person name="Li Q."/>
            <person name="Sha Z."/>
            <person name="Zhou H."/>
            <person name="Xie M."/>
            <person name="Yu Q."/>
            <person name="Liu Y."/>
            <person name="Xiang H."/>
            <person name="Wang N."/>
            <person name="Wu K."/>
            <person name="Yang C."/>
            <person name="Zhou Q."/>
            <person name="Liao X."/>
            <person name="Yang L."/>
            <person name="Hu Q."/>
            <person name="Zhang J."/>
            <person name="Meng L."/>
            <person name="Jin L."/>
            <person name="Tian Y."/>
            <person name="Lian J."/>
            <person name="Yang J."/>
            <person name="Miao G."/>
            <person name="Liu S."/>
            <person name="Liang Z."/>
            <person name="Yan F."/>
            <person name="Li Y."/>
            <person name="Sun B."/>
            <person name="Zhang H."/>
            <person name="Zhang J."/>
            <person name="Zhu Y."/>
            <person name="Du M."/>
            <person name="Zhao Y."/>
            <person name="Schartl M."/>
            <person name="Tang Q."/>
            <person name="Wang J."/>
        </authorList>
    </citation>
    <scope>NUCLEOTIDE SEQUENCE</scope>
</reference>
<dbReference type="OMA" id="TWELSPY"/>
<dbReference type="Pfam" id="PF13923">
    <property type="entry name" value="zf-C3HC4_2"/>
    <property type="match status" value="1"/>
</dbReference>
<keyword evidence="10" id="KW-0862">Zinc</keyword>
<evidence type="ECO:0000256" key="11">
    <source>
        <dbReference type="ARBA" id="ARBA00023015"/>
    </source>
</evidence>
<evidence type="ECO:0000256" key="9">
    <source>
        <dbReference type="ARBA" id="ARBA00022786"/>
    </source>
</evidence>
<reference evidence="17" key="3">
    <citation type="submission" date="2025-09" db="UniProtKB">
        <authorList>
            <consortium name="Ensembl"/>
        </authorList>
    </citation>
    <scope>IDENTIFICATION</scope>
</reference>
<evidence type="ECO:0000256" key="15">
    <source>
        <dbReference type="SAM" id="MobiDB-lite"/>
    </source>
</evidence>
<accession>A0A3P8WUX9</accession>
<keyword evidence="8 14" id="KW-0863">Zinc-finger</keyword>
<comment type="pathway">
    <text evidence="3">Protein modification; protein ubiquitination.</text>
</comment>
<evidence type="ECO:0000256" key="5">
    <source>
        <dbReference type="ARBA" id="ARBA00022491"/>
    </source>
</evidence>
<keyword evidence="12" id="KW-0804">Transcription</keyword>
<evidence type="ECO:0000256" key="6">
    <source>
        <dbReference type="ARBA" id="ARBA00022679"/>
    </source>
</evidence>
<dbReference type="InterPro" id="IPR001841">
    <property type="entry name" value="Znf_RING"/>
</dbReference>
<dbReference type="GO" id="GO:0000151">
    <property type="term" value="C:ubiquitin ligase complex"/>
    <property type="evidence" value="ECO:0007669"/>
    <property type="project" value="InterPro"/>
</dbReference>
<evidence type="ECO:0000256" key="2">
    <source>
        <dbReference type="ARBA" id="ARBA00004123"/>
    </source>
</evidence>
<dbReference type="GO" id="GO:0061630">
    <property type="term" value="F:ubiquitin protein ligase activity"/>
    <property type="evidence" value="ECO:0007669"/>
    <property type="project" value="UniProtKB-EC"/>
</dbReference>
<dbReference type="InParanoid" id="A0A3P8WUX9"/>
<dbReference type="InterPro" id="IPR013083">
    <property type="entry name" value="Znf_RING/FYVE/PHD"/>
</dbReference>
<evidence type="ECO:0000256" key="7">
    <source>
        <dbReference type="ARBA" id="ARBA00022723"/>
    </source>
</evidence>
<evidence type="ECO:0000256" key="8">
    <source>
        <dbReference type="ARBA" id="ARBA00022771"/>
    </source>
</evidence>
<protein>
    <recommendedName>
        <fullName evidence="4">RING-type E3 ubiquitin transferase</fullName>
        <ecNumber evidence="4">2.3.2.27</ecNumber>
    </recommendedName>
</protein>
<keyword evidence="7" id="KW-0479">Metal-binding</keyword>
<dbReference type="PROSITE" id="PS50089">
    <property type="entry name" value="ZF_RING_2"/>
    <property type="match status" value="1"/>
</dbReference>
<feature type="region of interest" description="Disordered" evidence="15">
    <location>
        <begin position="146"/>
        <end position="227"/>
    </location>
</feature>
<evidence type="ECO:0000313" key="17">
    <source>
        <dbReference type="Ensembl" id="ENSCSEP00000028485.1"/>
    </source>
</evidence>
<evidence type="ECO:0000313" key="18">
    <source>
        <dbReference type="Proteomes" id="UP000265120"/>
    </source>
</evidence>
<organism evidence="17 18">
    <name type="scientific">Cynoglossus semilaevis</name>
    <name type="common">Tongue sole</name>
    <dbReference type="NCBI Taxonomy" id="244447"/>
    <lineage>
        <taxon>Eukaryota</taxon>
        <taxon>Metazoa</taxon>
        <taxon>Chordata</taxon>
        <taxon>Craniata</taxon>
        <taxon>Vertebrata</taxon>
        <taxon>Euteleostomi</taxon>
        <taxon>Actinopterygii</taxon>
        <taxon>Neopterygii</taxon>
        <taxon>Teleostei</taxon>
        <taxon>Neoteleostei</taxon>
        <taxon>Acanthomorphata</taxon>
        <taxon>Carangaria</taxon>
        <taxon>Pleuronectiformes</taxon>
        <taxon>Pleuronectoidei</taxon>
        <taxon>Cynoglossidae</taxon>
        <taxon>Cynoglossinae</taxon>
        <taxon>Cynoglossus</taxon>
    </lineage>
</organism>
<dbReference type="PANTHER" id="PTHR46076">
    <property type="entry name" value="E3 UBIQUITIN-PROTEIN LIGASE RING1 / RING 2 FAMILY MEMBER"/>
    <property type="match status" value="1"/>
</dbReference>
<evidence type="ECO:0000256" key="1">
    <source>
        <dbReference type="ARBA" id="ARBA00000900"/>
    </source>
</evidence>
<evidence type="ECO:0000256" key="12">
    <source>
        <dbReference type="ARBA" id="ARBA00023163"/>
    </source>
</evidence>
<dbReference type="GO" id="GO:0016567">
    <property type="term" value="P:protein ubiquitination"/>
    <property type="evidence" value="ECO:0007669"/>
    <property type="project" value="UniProtKB-UniPathway"/>
</dbReference>
<keyword evidence="9" id="KW-0833">Ubl conjugation pathway</keyword>
<feature type="compositionally biased region" description="Basic and acidic residues" evidence="15">
    <location>
        <begin position="346"/>
        <end position="357"/>
    </location>
</feature>
<evidence type="ECO:0000256" key="3">
    <source>
        <dbReference type="ARBA" id="ARBA00004906"/>
    </source>
</evidence>
<evidence type="ECO:0000256" key="10">
    <source>
        <dbReference type="ARBA" id="ARBA00022833"/>
    </source>
</evidence>
<dbReference type="Ensembl" id="ENSCSET00000028867.1">
    <property type="protein sequence ID" value="ENSCSEP00000028485.1"/>
    <property type="gene ID" value="ENSCSEG00000018216.1"/>
</dbReference>
<dbReference type="PROSITE" id="PS00518">
    <property type="entry name" value="ZF_RING_1"/>
    <property type="match status" value="1"/>
</dbReference>
<dbReference type="GO" id="GO:0003682">
    <property type="term" value="F:chromatin binding"/>
    <property type="evidence" value="ECO:0007669"/>
    <property type="project" value="TreeGrafter"/>
</dbReference>
<proteinExistence type="predicted"/>
<feature type="region of interest" description="Disordered" evidence="15">
    <location>
        <begin position="346"/>
        <end position="366"/>
    </location>
</feature>
<dbReference type="InterPro" id="IPR017907">
    <property type="entry name" value="Znf_RING_CS"/>
</dbReference>